<keyword evidence="2" id="KW-1185">Reference proteome</keyword>
<dbReference type="EMBL" id="JAENHL010000008">
    <property type="protein sequence ID" value="MBK1871288.1"/>
    <property type="molecule type" value="Genomic_DNA"/>
</dbReference>
<sequence length="181" mass="19791">MEKNITRLSKFLSYVLRHAPEEIGLVLGEGGWVATDDLIAKARANGQDLTPDILREIVATNDKKRFTLSPNGMRIRAAQGHSVAVDLELAPAAPPAVLYHGTAAAVLDKILAEGLKPQARRHVHLSADRETARKVGMRHGKPVVLLVAASRMRDDGLFFYQADNGVWLTEAVAPHYLTVKD</sequence>
<evidence type="ECO:0000313" key="1">
    <source>
        <dbReference type="EMBL" id="MBK1871288.1"/>
    </source>
</evidence>
<evidence type="ECO:0000313" key="2">
    <source>
        <dbReference type="Proteomes" id="UP000616151"/>
    </source>
</evidence>
<comment type="caution">
    <text evidence="1">The sequence shown here is derived from an EMBL/GenBank/DDBJ whole genome shotgun (WGS) entry which is preliminary data.</text>
</comment>
<proteinExistence type="predicted"/>
<reference evidence="1" key="1">
    <citation type="submission" date="2021-01" db="EMBL/GenBank/DDBJ databases">
        <authorList>
            <person name="Sun Q."/>
        </authorList>
    </citation>
    <scope>NUCLEOTIDE SEQUENCE</scope>
    <source>
        <strain evidence="1">YIM B02566</strain>
    </source>
</reference>
<protein>
    <submittedName>
        <fullName evidence="1">RNA 2'-phosphotransferase</fullName>
    </submittedName>
</protein>
<dbReference type="Proteomes" id="UP000616151">
    <property type="component" value="Unassembled WGS sequence"/>
</dbReference>
<name>A0ACC5RF51_9HYPH</name>
<gene>
    <name evidence="1" type="ORF">JHL16_33285</name>
</gene>
<accession>A0ACC5RF51</accession>
<organism evidence="1 2">
    <name type="scientific">Taklimakanibacter albus</name>
    <dbReference type="NCBI Taxonomy" id="2800327"/>
    <lineage>
        <taxon>Bacteria</taxon>
        <taxon>Pseudomonadati</taxon>
        <taxon>Pseudomonadota</taxon>
        <taxon>Alphaproteobacteria</taxon>
        <taxon>Hyphomicrobiales</taxon>
        <taxon>Aestuariivirgaceae</taxon>
        <taxon>Taklimakanibacter</taxon>
    </lineage>
</organism>